<reference evidence="1" key="2">
    <citation type="submission" date="2024-05" db="EMBL/GenBank/DDBJ databases">
        <authorList>
            <person name="Chen H."/>
        </authorList>
    </citation>
    <scope>NUCLEOTIDE SEQUENCE</scope>
    <source>
        <strain evidence="1">CGMCC 7049</strain>
    </source>
</reference>
<proteinExistence type="predicted"/>
<dbReference type="RefSeq" id="WP_029258005.1">
    <property type="nucleotide sequence ID" value="NZ_CP157400.1"/>
</dbReference>
<name>A0AAU7NIZ8_PEDPE</name>
<evidence type="ECO:0000313" key="1">
    <source>
        <dbReference type="EMBL" id="XBS07627.1"/>
    </source>
</evidence>
<dbReference type="AlphaFoldDB" id="A0AAU7NIZ8"/>
<organism evidence="1">
    <name type="scientific">Pediococcus pentosaceus CGMCC 7049</name>
    <dbReference type="NCBI Taxonomy" id="1460385"/>
    <lineage>
        <taxon>Bacteria</taxon>
        <taxon>Bacillati</taxon>
        <taxon>Bacillota</taxon>
        <taxon>Bacilli</taxon>
        <taxon>Lactobacillales</taxon>
        <taxon>Lactobacillaceae</taxon>
        <taxon>Pediococcus</taxon>
    </lineage>
</organism>
<dbReference type="Gene3D" id="1.10.260.40">
    <property type="entry name" value="lambda repressor-like DNA-binding domains"/>
    <property type="match status" value="1"/>
</dbReference>
<protein>
    <submittedName>
        <fullName evidence="1">Transcriptional regulator</fullName>
    </submittedName>
</protein>
<dbReference type="EMBL" id="CP157400">
    <property type="protein sequence ID" value="XBS07627.1"/>
    <property type="molecule type" value="Genomic_DNA"/>
</dbReference>
<accession>A0AAU7NIZ8</accession>
<reference evidence="1" key="1">
    <citation type="submission" date="2014-02" db="EMBL/GenBank/DDBJ databases">
        <authorList>
            <person name="Zhao D."/>
            <person name="Dong X."/>
            <person name="Li Y."/>
            <person name="Lv L."/>
            <person name="Zhao D."/>
            <person name="Gao Y."/>
            <person name="Wang Y."/>
            <person name="Li Y."/>
        </authorList>
    </citation>
    <scope>NUCLEOTIDE SEQUENCE</scope>
    <source>
        <strain evidence="1">CGMCC 7049</strain>
    </source>
</reference>
<dbReference type="InterPro" id="IPR010982">
    <property type="entry name" value="Lambda_DNA-bd_dom_sf"/>
</dbReference>
<dbReference type="GO" id="GO:0003677">
    <property type="term" value="F:DNA binding"/>
    <property type="evidence" value="ECO:0007669"/>
    <property type="project" value="InterPro"/>
</dbReference>
<gene>
    <name evidence="1" type="ORF">BB06_05165</name>
</gene>
<sequence>MSVYTAIKNIAKKRDVSIFRIEKDLKLTNGVISHWDKSMPRADSLQAVADYLGVTSSFILNESRKGAD</sequence>